<dbReference type="Proteomes" id="UP000002748">
    <property type="component" value="Unassembled WGS sequence"/>
</dbReference>
<dbReference type="EMBL" id="ALBS01000281">
    <property type="protein sequence ID" value="EJT46655.1"/>
    <property type="molecule type" value="Genomic_DNA"/>
</dbReference>
<proteinExistence type="predicted"/>
<dbReference type="HOGENOM" id="CLU_2005508_0_0_1"/>
<dbReference type="RefSeq" id="XP_014178439.1">
    <property type="nucleotide sequence ID" value="XM_014322964.1"/>
</dbReference>
<reference evidence="1 2" key="1">
    <citation type="journal article" date="2012" name="Eukaryot. Cell">
        <title>Draft genome sequence of CBS 2479, the standard type strain of Trichosporon asahii.</title>
        <authorList>
            <person name="Yang R.Y."/>
            <person name="Li H.T."/>
            <person name="Zhu H."/>
            <person name="Zhou G.P."/>
            <person name="Wang M."/>
            <person name="Wang L."/>
        </authorList>
    </citation>
    <scope>NUCLEOTIDE SEQUENCE [LARGE SCALE GENOMIC DNA]</scope>
    <source>
        <strain evidence="2">ATCC 90039 / CBS 2479 / JCM 2466 / KCTC 7840 / NCYC 2677 / UAMH 7654</strain>
    </source>
</reference>
<evidence type="ECO:0000313" key="2">
    <source>
        <dbReference type="Proteomes" id="UP000002748"/>
    </source>
</evidence>
<protein>
    <submittedName>
        <fullName evidence="1">Uncharacterized protein</fullName>
    </submittedName>
</protein>
<gene>
    <name evidence="1" type="ORF">A1Q1_04726</name>
</gene>
<dbReference type="AlphaFoldDB" id="J4U887"/>
<sequence>MPLGTARLIRHTRTASLHRHVNAVTPATPLGARALCMPPGKLCRTHPVAAAAASLPENDEDSHLEELLKATLPPPSEGDDLTPEAALAELRKISRAAKQPDMTAPAAVDAYRSSLGGKAARLFT</sequence>
<dbReference type="KEGG" id="tasa:A1Q1_04726"/>
<name>J4U887_TRIAS</name>
<evidence type="ECO:0000313" key="1">
    <source>
        <dbReference type="EMBL" id="EJT46655.1"/>
    </source>
</evidence>
<dbReference type="VEuPathDB" id="FungiDB:A1Q1_04726"/>
<dbReference type="GeneID" id="25988238"/>
<organism evidence="1 2">
    <name type="scientific">Trichosporon asahii var. asahii (strain ATCC 90039 / CBS 2479 / JCM 2466 / KCTC 7840 / NBRC 103889/ NCYC 2677 / UAMH 7654)</name>
    <name type="common">Yeast</name>
    <dbReference type="NCBI Taxonomy" id="1186058"/>
    <lineage>
        <taxon>Eukaryota</taxon>
        <taxon>Fungi</taxon>
        <taxon>Dikarya</taxon>
        <taxon>Basidiomycota</taxon>
        <taxon>Agaricomycotina</taxon>
        <taxon>Tremellomycetes</taxon>
        <taxon>Trichosporonales</taxon>
        <taxon>Trichosporonaceae</taxon>
        <taxon>Trichosporon</taxon>
    </lineage>
</organism>
<comment type="caution">
    <text evidence="1">The sequence shown here is derived from an EMBL/GenBank/DDBJ whole genome shotgun (WGS) entry which is preliminary data.</text>
</comment>
<accession>J4U887</accession>